<dbReference type="SUPFAM" id="SSF53474">
    <property type="entry name" value="alpha/beta-Hydrolases"/>
    <property type="match status" value="1"/>
</dbReference>
<dbReference type="RefSeq" id="WP_180287352.1">
    <property type="nucleotide sequence ID" value="NZ_AWWI01000048.1"/>
</dbReference>
<name>A0A2G8RHI6_9RHOB</name>
<sequence length="327" mass="35159">MSGSPIDDATLMTFAGIAYGAVENIPRYVQESPQISTDWAVVWTPAEDENPDNLAYIALDQSSGMAVLAIRGTYPNPFSPIYWENGQQDSPFGPMQAWPGGGNAKISNGTNTGFSNLIALVGANGLTIEETVAKLPQDVVLCVTGHSLGGTLAPVLALKLSKNDPSRSINITSFAGLTPGNKAFAELFASDTPLSGKVRRIYNTLDSVSYGWNNVLATRNFFFPNPQGGFLVKIFLLLAWLRLKLGGYNYAAIGQSEQLTGQVQDPSKTGPIAYVLETLHQHMPDTYLSILGAPPLPFSILFGNVTVDKGHAKERTPKRSTVPVFHT</sequence>
<gene>
    <name evidence="2" type="ORF">P775_06660</name>
</gene>
<evidence type="ECO:0000313" key="2">
    <source>
        <dbReference type="EMBL" id="PIL21045.1"/>
    </source>
</evidence>
<dbReference type="EMBL" id="AWWI01000048">
    <property type="protein sequence ID" value="PIL21045.1"/>
    <property type="molecule type" value="Genomic_DNA"/>
</dbReference>
<organism evidence="2 3">
    <name type="scientific">Puniceibacterium antarcticum</name>
    <dbReference type="NCBI Taxonomy" id="1206336"/>
    <lineage>
        <taxon>Bacteria</taxon>
        <taxon>Pseudomonadati</taxon>
        <taxon>Pseudomonadota</taxon>
        <taxon>Alphaproteobacteria</taxon>
        <taxon>Rhodobacterales</taxon>
        <taxon>Paracoccaceae</taxon>
        <taxon>Puniceibacterium</taxon>
    </lineage>
</organism>
<dbReference type="InterPro" id="IPR029058">
    <property type="entry name" value="AB_hydrolase_fold"/>
</dbReference>
<reference evidence="2 3" key="1">
    <citation type="submission" date="2013-09" db="EMBL/GenBank/DDBJ databases">
        <title>Genome sequencing of Phaeobacter antarcticus sp. nov. SM1211.</title>
        <authorList>
            <person name="Zhang X.-Y."/>
            <person name="Liu C."/>
            <person name="Chen X.-L."/>
            <person name="Xie B.-B."/>
            <person name="Qin Q.-L."/>
            <person name="Rong J.-C."/>
            <person name="Zhang Y.-Z."/>
        </authorList>
    </citation>
    <scope>NUCLEOTIDE SEQUENCE [LARGE SCALE GENOMIC DNA]</scope>
    <source>
        <strain evidence="2 3">SM1211</strain>
    </source>
</reference>
<proteinExistence type="predicted"/>
<protein>
    <recommendedName>
        <fullName evidence="1">Fungal lipase-type domain-containing protein</fullName>
    </recommendedName>
</protein>
<dbReference type="GO" id="GO:0006629">
    <property type="term" value="P:lipid metabolic process"/>
    <property type="evidence" value="ECO:0007669"/>
    <property type="project" value="InterPro"/>
</dbReference>
<dbReference type="Pfam" id="PF01764">
    <property type="entry name" value="Lipase_3"/>
    <property type="match status" value="1"/>
</dbReference>
<dbReference type="AlphaFoldDB" id="A0A2G8RHI6"/>
<keyword evidence="3" id="KW-1185">Reference proteome</keyword>
<comment type="caution">
    <text evidence="2">The sequence shown here is derived from an EMBL/GenBank/DDBJ whole genome shotgun (WGS) entry which is preliminary data.</text>
</comment>
<evidence type="ECO:0000313" key="3">
    <source>
        <dbReference type="Proteomes" id="UP000231259"/>
    </source>
</evidence>
<dbReference type="Proteomes" id="UP000231259">
    <property type="component" value="Unassembled WGS sequence"/>
</dbReference>
<evidence type="ECO:0000259" key="1">
    <source>
        <dbReference type="Pfam" id="PF01764"/>
    </source>
</evidence>
<feature type="domain" description="Fungal lipase-type" evidence="1">
    <location>
        <begin position="122"/>
        <end position="208"/>
    </location>
</feature>
<dbReference type="InterPro" id="IPR002921">
    <property type="entry name" value="Fungal_lipase-type"/>
</dbReference>
<accession>A0A2G8RHI6</accession>
<dbReference type="Gene3D" id="3.40.50.1820">
    <property type="entry name" value="alpha/beta hydrolase"/>
    <property type="match status" value="1"/>
</dbReference>